<keyword evidence="1" id="KW-1133">Transmembrane helix</keyword>
<name>A0A965ZGM7_9SPHI</name>
<dbReference type="EMBL" id="WWEO01000042">
    <property type="protein sequence ID" value="NCD69732.1"/>
    <property type="molecule type" value="Genomic_DNA"/>
</dbReference>
<organism evidence="2 3">
    <name type="scientific">Mucilaginibacter agri</name>
    <dbReference type="NCBI Taxonomy" id="2695265"/>
    <lineage>
        <taxon>Bacteria</taxon>
        <taxon>Pseudomonadati</taxon>
        <taxon>Bacteroidota</taxon>
        <taxon>Sphingobacteriia</taxon>
        <taxon>Sphingobacteriales</taxon>
        <taxon>Sphingobacteriaceae</taxon>
        <taxon>Mucilaginibacter</taxon>
    </lineage>
</organism>
<comment type="caution">
    <text evidence="2">The sequence shown here is derived from an EMBL/GenBank/DDBJ whole genome shotgun (WGS) entry which is preliminary data.</text>
</comment>
<proteinExistence type="predicted"/>
<keyword evidence="3" id="KW-1185">Reference proteome</keyword>
<gene>
    <name evidence="2" type="ORF">GSY63_10230</name>
</gene>
<sequence>MKRNSVILWVVVGVAAALVLWIFLSQPGTADLKGNFKEIAFTRNEQNTGPVVRVYAVTLSDTLWKEMTDYGNFMPYNKYGNTKVYFFLNNKPYPKEVTIGDINFDSSFNKYCIGLYQKDVMSQVSLKKMPFRGQLTEMR</sequence>
<evidence type="ECO:0000256" key="1">
    <source>
        <dbReference type="SAM" id="Phobius"/>
    </source>
</evidence>
<dbReference type="AlphaFoldDB" id="A0A965ZGM7"/>
<protein>
    <submittedName>
        <fullName evidence="2">Uncharacterized protein</fullName>
    </submittedName>
</protein>
<reference evidence="2" key="1">
    <citation type="submission" date="2020-01" db="EMBL/GenBank/DDBJ databases">
        <authorList>
            <person name="Seo Y.L."/>
        </authorList>
    </citation>
    <scope>NUCLEOTIDE SEQUENCE</scope>
    <source>
        <strain evidence="2">R11</strain>
    </source>
</reference>
<accession>A0A965ZGM7</accession>
<dbReference type="Proteomes" id="UP000638732">
    <property type="component" value="Unassembled WGS sequence"/>
</dbReference>
<evidence type="ECO:0000313" key="2">
    <source>
        <dbReference type="EMBL" id="NCD69732.1"/>
    </source>
</evidence>
<feature type="transmembrane region" description="Helical" evidence="1">
    <location>
        <begin position="6"/>
        <end position="24"/>
    </location>
</feature>
<dbReference type="RefSeq" id="WP_166585718.1">
    <property type="nucleotide sequence ID" value="NZ_WWEO01000042.1"/>
</dbReference>
<keyword evidence="1" id="KW-0812">Transmembrane</keyword>
<evidence type="ECO:0000313" key="3">
    <source>
        <dbReference type="Proteomes" id="UP000638732"/>
    </source>
</evidence>
<reference evidence="2" key="2">
    <citation type="submission" date="2020-10" db="EMBL/GenBank/DDBJ databases">
        <title>Mucilaginibacter sp. nov., isolated from soil.</title>
        <authorList>
            <person name="Jeon C.O."/>
        </authorList>
    </citation>
    <scope>NUCLEOTIDE SEQUENCE</scope>
    <source>
        <strain evidence="2">R11</strain>
    </source>
</reference>
<keyword evidence="1" id="KW-0472">Membrane</keyword>